<dbReference type="Proteomes" id="UP000016960">
    <property type="component" value="Unassembled WGS sequence"/>
</dbReference>
<evidence type="ECO:0000313" key="3">
    <source>
        <dbReference type="Proteomes" id="UP000016960"/>
    </source>
</evidence>
<protein>
    <submittedName>
        <fullName evidence="2">Uncharacterized protein</fullName>
    </submittedName>
</protein>
<dbReference type="AlphaFoldDB" id="U5DR31"/>
<keyword evidence="1" id="KW-0472">Membrane</keyword>
<feature type="transmembrane region" description="Helical" evidence="1">
    <location>
        <begin position="12"/>
        <end position="30"/>
    </location>
</feature>
<dbReference type="EMBL" id="ASSJ01000031">
    <property type="protein sequence ID" value="ERN42135.1"/>
    <property type="molecule type" value="Genomic_DNA"/>
</dbReference>
<name>U5DR31_9CHRO</name>
<comment type="caution">
    <text evidence="2">The sequence shown here is derived from an EMBL/GenBank/DDBJ whole genome shotgun (WGS) entry which is preliminary data.</text>
</comment>
<keyword evidence="1" id="KW-1133">Transmembrane helix</keyword>
<organism evidence="2 3">
    <name type="scientific">Rubidibacter lacunae KORDI 51-2</name>
    <dbReference type="NCBI Taxonomy" id="582515"/>
    <lineage>
        <taxon>Bacteria</taxon>
        <taxon>Bacillati</taxon>
        <taxon>Cyanobacteriota</taxon>
        <taxon>Cyanophyceae</taxon>
        <taxon>Oscillatoriophycideae</taxon>
        <taxon>Chroococcales</taxon>
        <taxon>Aphanothecaceae</taxon>
        <taxon>Rubidibacter</taxon>
    </lineage>
</organism>
<keyword evidence="3" id="KW-1185">Reference proteome</keyword>
<reference evidence="2 3" key="1">
    <citation type="submission" date="2013-05" db="EMBL/GenBank/DDBJ databases">
        <title>Draft genome sequence of Rubidibacter lacunae KORDI 51-2.</title>
        <authorList>
            <person name="Choi D.H."/>
            <person name="Noh J.H."/>
            <person name="Kwon K.-K."/>
            <person name="Lee J.-H."/>
            <person name="Ryu J.-Y."/>
        </authorList>
    </citation>
    <scope>NUCLEOTIDE SEQUENCE [LARGE SCALE GENOMIC DNA]</scope>
    <source>
        <strain evidence="2 3">KORDI 51-2</strain>
    </source>
</reference>
<proteinExistence type="predicted"/>
<keyword evidence="1" id="KW-0812">Transmembrane</keyword>
<evidence type="ECO:0000256" key="1">
    <source>
        <dbReference type="SAM" id="Phobius"/>
    </source>
</evidence>
<sequence>MRQQKNTKIQQYNLTFPGIQIAFCLFEILISGI</sequence>
<accession>U5DR31</accession>
<gene>
    <name evidence="2" type="ORF">KR51_00012260</name>
</gene>
<dbReference type="InParanoid" id="U5DR31"/>
<evidence type="ECO:0000313" key="2">
    <source>
        <dbReference type="EMBL" id="ERN42135.1"/>
    </source>
</evidence>